<dbReference type="AlphaFoldDB" id="A0AAE2SAP0"/>
<feature type="domain" description="Thioredoxin" evidence="6">
    <location>
        <begin position="182"/>
        <end position="325"/>
    </location>
</feature>
<dbReference type="Gene3D" id="3.40.30.10">
    <property type="entry name" value="Glutaredoxin"/>
    <property type="match status" value="1"/>
</dbReference>
<reference evidence="7" key="1">
    <citation type="submission" date="2021-01" db="EMBL/GenBank/DDBJ databases">
        <title>Modified the classification status of verrucomicrobia.</title>
        <authorList>
            <person name="Feng X."/>
        </authorList>
    </citation>
    <scope>NUCLEOTIDE SEQUENCE</scope>
    <source>
        <strain evidence="7">5K15</strain>
    </source>
</reference>
<name>A0AAE2SAP0_9BACT</name>
<dbReference type="InterPro" id="IPR013766">
    <property type="entry name" value="Thioredoxin_domain"/>
</dbReference>
<dbReference type="GO" id="GO:0016491">
    <property type="term" value="F:oxidoreductase activity"/>
    <property type="evidence" value="ECO:0007669"/>
    <property type="project" value="InterPro"/>
</dbReference>
<dbReference type="EMBL" id="JAENIG010000001">
    <property type="protein sequence ID" value="MBK1853374.1"/>
    <property type="molecule type" value="Genomic_DNA"/>
</dbReference>
<organism evidence="7 8">
    <name type="scientific">Oceaniferula flava</name>
    <dbReference type="NCBI Taxonomy" id="2800421"/>
    <lineage>
        <taxon>Bacteria</taxon>
        <taxon>Pseudomonadati</taxon>
        <taxon>Verrucomicrobiota</taxon>
        <taxon>Verrucomicrobiia</taxon>
        <taxon>Verrucomicrobiales</taxon>
        <taxon>Verrucomicrobiaceae</taxon>
        <taxon>Oceaniferula</taxon>
    </lineage>
</organism>
<dbReference type="PROSITE" id="PS51352">
    <property type="entry name" value="THIOREDOXIN_2"/>
    <property type="match status" value="1"/>
</dbReference>
<dbReference type="GO" id="GO:0030313">
    <property type="term" value="C:cell envelope"/>
    <property type="evidence" value="ECO:0007669"/>
    <property type="project" value="UniProtKB-SubCell"/>
</dbReference>
<keyword evidence="2" id="KW-0201">Cytochrome c-type biogenesis</keyword>
<dbReference type="PANTHER" id="PTHR42852">
    <property type="entry name" value="THIOL:DISULFIDE INTERCHANGE PROTEIN DSBE"/>
    <property type="match status" value="1"/>
</dbReference>
<evidence type="ECO:0000256" key="4">
    <source>
        <dbReference type="ARBA" id="ARBA00023284"/>
    </source>
</evidence>
<feature type="chain" id="PRO_5042257665" evidence="5">
    <location>
        <begin position="23"/>
        <end position="326"/>
    </location>
</feature>
<dbReference type="Pfam" id="PF00578">
    <property type="entry name" value="AhpC-TSA"/>
    <property type="match status" value="1"/>
</dbReference>
<dbReference type="GO" id="GO:0016209">
    <property type="term" value="F:antioxidant activity"/>
    <property type="evidence" value="ECO:0007669"/>
    <property type="project" value="InterPro"/>
</dbReference>
<evidence type="ECO:0000259" key="6">
    <source>
        <dbReference type="PROSITE" id="PS51352"/>
    </source>
</evidence>
<comment type="subcellular location">
    <subcellularLocation>
        <location evidence="1">Cell envelope</location>
    </subcellularLocation>
</comment>
<evidence type="ECO:0000256" key="5">
    <source>
        <dbReference type="SAM" id="SignalP"/>
    </source>
</evidence>
<keyword evidence="3" id="KW-1015">Disulfide bond</keyword>
<proteinExistence type="predicted"/>
<protein>
    <submittedName>
        <fullName evidence="7">TlpA family protein disulfide reductase</fullName>
    </submittedName>
</protein>
<dbReference type="SUPFAM" id="SSF52833">
    <property type="entry name" value="Thioredoxin-like"/>
    <property type="match status" value="1"/>
</dbReference>
<dbReference type="PANTHER" id="PTHR42852:SF6">
    <property type="entry name" value="THIOL:DISULFIDE INTERCHANGE PROTEIN DSBE"/>
    <property type="match status" value="1"/>
</dbReference>
<evidence type="ECO:0000256" key="2">
    <source>
        <dbReference type="ARBA" id="ARBA00022748"/>
    </source>
</evidence>
<keyword evidence="4" id="KW-0676">Redox-active center</keyword>
<dbReference type="InterPro" id="IPR000866">
    <property type="entry name" value="AhpC/TSA"/>
</dbReference>
<dbReference type="InterPro" id="IPR050553">
    <property type="entry name" value="Thioredoxin_ResA/DsbE_sf"/>
</dbReference>
<evidence type="ECO:0000256" key="1">
    <source>
        <dbReference type="ARBA" id="ARBA00004196"/>
    </source>
</evidence>
<gene>
    <name evidence="7" type="ORF">JIN83_00230</name>
</gene>
<dbReference type="CDD" id="cd02966">
    <property type="entry name" value="TlpA_like_family"/>
    <property type="match status" value="1"/>
</dbReference>
<accession>A0AAE2SAP0</accession>
<dbReference type="Proteomes" id="UP000634206">
    <property type="component" value="Unassembled WGS sequence"/>
</dbReference>
<dbReference type="RefSeq" id="WP_309487973.1">
    <property type="nucleotide sequence ID" value="NZ_JAENIG010000001.1"/>
</dbReference>
<evidence type="ECO:0000313" key="8">
    <source>
        <dbReference type="Proteomes" id="UP000634206"/>
    </source>
</evidence>
<keyword evidence="5" id="KW-0732">Signal</keyword>
<dbReference type="GO" id="GO:0017004">
    <property type="term" value="P:cytochrome complex assembly"/>
    <property type="evidence" value="ECO:0007669"/>
    <property type="project" value="UniProtKB-KW"/>
</dbReference>
<comment type="caution">
    <text evidence="7">The sequence shown here is derived from an EMBL/GenBank/DDBJ whole genome shotgun (WGS) entry which is preliminary data.</text>
</comment>
<sequence>MNCHPLKLILTAIALSCLPAVAEEMPATTTLKGKVKLPTDVSAGINMDGLALTKAVAVLKGAYRHPRPPYPANWGEMKPEQRRKWQQEFSNSEAYDEYQKTVKAAVAKRFSVKTKVAADGSFSFDNIKPAWYELSVSIMHDKSQGEPNYEHARAHAMHQFFIKKTDQDHVMNPMTLKVKNVILAGDMAPDFTINRYDGGEFKLSDLRGKYLLMDFWATWCVPCIAEIPNLEAAHEKYAGSKFQVMGLSVDQKIDAPANFLKKKPSEYLQGYVGSDERYAIIREAYGITNIPSIWLIGPNGRIIARDLRGKGLQKAVSTVLSQSSAE</sequence>
<evidence type="ECO:0000313" key="7">
    <source>
        <dbReference type="EMBL" id="MBK1853374.1"/>
    </source>
</evidence>
<evidence type="ECO:0000256" key="3">
    <source>
        <dbReference type="ARBA" id="ARBA00023157"/>
    </source>
</evidence>
<feature type="signal peptide" evidence="5">
    <location>
        <begin position="1"/>
        <end position="22"/>
    </location>
</feature>
<dbReference type="InterPro" id="IPR036249">
    <property type="entry name" value="Thioredoxin-like_sf"/>
</dbReference>
<keyword evidence="8" id="KW-1185">Reference proteome</keyword>